<keyword evidence="2" id="KW-0479">Metal-binding</keyword>
<dbReference type="Pfam" id="PF01924">
    <property type="entry name" value="HypD"/>
    <property type="match status" value="1"/>
</dbReference>
<dbReference type="PANTHER" id="PTHR30149">
    <property type="entry name" value="HYDROGENASE PROTEIN ASSEMBLY PROTEIN HYPD"/>
    <property type="match status" value="1"/>
</dbReference>
<keyword evidence="5" id="KW-1185">Reference proteome</keyword>
<dbReference type="Gene3D" id="6.10.20.100">
    <property type="match status" value="1"/>
</dbReference>
<evidence type="ECO:0000256" key="3">
    <source>
        <dbReference type="ARBA" id="ARBA00023004"/>
    </source>
</evidence>
<dbReference type="InterPro" id="IPR002780">
    <property type="entry name" value="Hyd_form_HypD"/>
</dbReference>
<dbReference type="Gene3D" id="3.40.50.11750">
    <property type="entry name" value="HypD, alpha/beta domain 1"/>
    <property type="match status" value="2"/>
</dbReference>
<gene>
    <name evidence="4" type="primary">hypD</name>
    <name evidence="4" type="ORF">QQ91_0001230</name>
</gene>
<evidence type="ECO:0000313" key="4">
    <source>
        <dbReference type="EMBL" id="MCM1981454.1"/>
    </source>
</evidence>
<dbReference type="Proteomes" id="UP000031561">
    <property type="component" value="Unassembled WGS sequence"/>
</dbReference>
<keyword evidence="3" id="KW-0408">Iron</keyword>
<proteinExistence type="inferred from homology"/>
<dbReference type="InterPro" id="IPR042244">
    <property type="entry name" value="HypD_2_sf"/>
</dbReference>
<sequence length="368" mass="39881">MKYIDEYRNPEAVQPLRQAIARCITRPWRIMEICGGQTHAIIKYGLDRLLPPEIQLIHGPGCPVCVTAAETIDTAIALAQHSEVILCSYGDMLRVPGSLDQGDLLSAKATGSDVRVLYSPLDVLKIAQENPQKEVIFFAVGFETTAPATAATVYQAKQQSLSNLSFLVSHVRVPPAMEVILSAPDCQIHGFLAAGHVCTVMGMGEYEAIADRFQVPIVITGFEPADILRGIYHCLQQLEAGSAQVENQYARSVRPQGNTAAQQLMQTVFEIVPQTWRGLGQIPASGLALRPEFALYDVRNKAFPLPAPPDHTPSLECISGLVLQGLQPPTACPVFGGRCTPDHPLGAPMVSSEGACAAYYRYRPSATF</sequence>
<name>A0ABD4SYT3_9CYAN</name>
<dbReference type="EMBL" id="JTHE03000008">
    <property type="protein sequence ID" value="MCM1981454.1"/>
    <property type="molecule type" value="Genomic_DNA"/>
</dbReference>
<protein>
    <submittedName>
        <fullName evidence="4">Hydrogenase formation protein HypD</fullName>
    </submittedName>
</protein>
<dbReference type="RefSeq" id="WP_166283802.1">
    <property type="nucleotide sequence ID" value="NZ_JTHE03000008.1"/>
</dbReference>
<dbReference type="PIRSF" id="PIRSF005622">
    <property type="entry name" value="Hydrgn_mat_hypD"/>
    <property type="match status" value="1"/>
</dbReference>
<accession>A0ABD4SYT3</accession>
<dbReference type="InterPro" id="IPR042243">
    <property type="entry name" value="HypD_1"/>
</dbReference>
<evidence type="ECO:0000256" key="1">
    <source>
        <dbReference type="ARBA" id="ARBA00007888"/>
    </source>
</evidence>
<dbReference type="GO" id="GO:0046872">
    <property type="term" value="F:metal ion binding"/>
    <property type="evidence" value="ECO:0007669"/>
    <property type="project" value="UniProtKB-KW"/>
</dbReference>
<dbReference type="PANTHER" id="PTHR30149:SF0">
    <property type="entry name" value="HYDROGENASE MATURATION FACTOR HYPD"/>
    <property type="match status" value="1"/>
</dbReference>
<evidence type="ECO:0000313" key="5">
    <source>
        <dbReference type="Proteomes" id="UP000031561"/>
    </source>
</evidence>
<organism evidence="4 5">
    <name type="scientific">Lyngbya confervoides BDU141951</name>
    <dbReference type="NCBI Taxonomy" id="1574623"/>
    <lineage>
        <taxon>Bacteria</taxon>
        <taxon>Bacillati</taxon>
        <taxon>Cyanobacteriota</taxon>
        <taxon>Cyanophyceae</taxon>
        <taxon>Oscillatoriophycideae</taxon>
        <taxon>Oscillatoriales</taxon>
        <taxon>Microcoleaceae</taxon>
        <taxon>Lyngbya</taxon>
    </lineage>
</organism>
<evidence type="ECO:0000256" key="2">
    <source>
        <dbReference type="ARBA" id="ARBA00022723"/>
    </source>
</evidence>
<comment type="similarity">
    <text evidence="1">Belongs to the HypD family.</text>
</comment>
<reference evidence="4 5" key="1">
    <citation type="journal article" date="2015" name="Genome Announc.">
        <title>Draft Genome Sequence of Filamentous Marine Cyanobacterium Lyngbya confervoides Strain BDU141951.</title>
        <authorList>
            <person name="Chandrababunaidu M.M."/>
            <person name="Sen D."/>
            <person name="Tripathy S."/>
        </authorList>
    </citation>
    <scope>NUCLEOTIDE SEQUENCE [LARGE SCALE GENOMIC DNA]</scope>
    <source>
        <strain evidence="4 5">BDU141951</strain>
    </source>
</reference>
<dbReference type="NCBIfam" id="TIGR00075">
    <property type="entry name" value="hypD"/>
    <property type="match status" value="1"/>
</dbReference>
<comment type="caution">
    <text evidence="4">The sequence shown here is derived from an EMBL/GenBank/DDBJ whole genome shotgun (WGS) entry which is preliminary data.</text>
</comment>
<dbReference type="AlphaFoldDB" id="A0ABD4SYT3"/>